<gene>
    <name evidence="2" type="ORF">GA0070604_0226</name>
</gene>
<evidence type="ECO:0000313" key="2">
    <source>
        <dbReference type="EMBL" id="SCL44149.1"/>
    </source>
</evidence>
<feature type="transmembrane region" description="Helical" evidence="1">
    <location>
        <begin position="300"/>
        <end position="318"/>
    </location>
</feature>
<dbReference type="EMBL" id="FMHY01000002">
    <property type="protein sequence ID" value="SCL44149.1"/>
    <property type="molecule type" value="Genomic_DNA"/>
</dbReference>
<dbReference type="STRING" id="227316.GA0070604_0226"/>
<accession>A0A1C6TR66</accession>
<keyword evidence="1" id="KW-0812">Transmembrane</keyword>
<keyword evidence="3" id="KW-1185">Reference proteome</keyword>
<keyword evidence="1" id="KW-1133">Transmembrane helix</keyword>
<protein>
    <submittedName>
        <fullName evidence="2">ABC-2 family transporter protein</fullName>
    </submittedName>
</protein>
<dbReference type="AlphaFoldDB" id="A0A1C6TR66"/>
<proteinExistence type="predicted"/>
<dbReference type="OrthoDB" id="3579673at2"/>
<dbReference type="RefSeq" id="WP_091112663.1">
    <property type="nucleotide sequence ID" value="NZ_FMHY01000002.1"/>
</dbReference>
<evidence type="ECO:0000256" key="1">
    <source>
        <dbReference type="SAM" id="Phobius"/>
    </source>
</evidence>
<name>A0A1C6TR66_9ACTN</name>
<feature type="transmembrane region" description="Helical" evidence="1">
    <location>
        <begin position="171"/>
        <end position="189"/>
    </location>
</feature>
<organism evidence="2 3">
    <name type="scientific">Micromonospora eburnea</name>
    <dbReference type="NCBI Taxonomy" id="227316"/>
    <lineage>
        <taxon>Bacteria</taxon>
        <taxon>Bacillati</taxon>
        <taxon>Actinomycetota</taxon>
        <taxon>Actinomycetes</taxon>
        <taxon>Micromonosporales</taxon>
        <taxon>Micromonosporaceae</taxon>
        <taxon>Micromonospora</taxon>
    </lineage>
</organism>
<keyword evidence="1" id="KW-0472">Membrane</keyword>
<dbReference type="Proteomes" id="UP000199696">
    <property type="component" value="Unassembled WGS sequence"/>
</dbReference>
<sequence>MIRMSLRQLRVQALVGAILLVLAATYLIRLGGDIRAVRDASQLPGQYRQTMLFLAAGFGLVPALIGAFWGAPLVARELETGTHRLVWNQSVPRRRWLAVKLAVLGLASMAVGGVLSALLTWAADPVDQVADDRFSAILFGARGIVPIGYAAFGFTAGAITGLLVRRTLPAMALVFLAVIAVQVAVPNLLRPHYMPAERITVPMSADAINQARSLGSITGGPVVGGLAVPNAWVTDTSAFLTPDGRQLSDTAFNECFDNAPETGATGTFGDTAVCLGELDLHVDLAYQPNQRFWSFQWIELGLYLGLSALLAAVGLWRVQRRVS</sequence>
<reference evidence="3" key="1">
    <citation type="submission" date="2016-06" db="EMBL/GenBank/DDBJ databases">
        <authorList>
            <person name="Varghese N."/>
            <person name="Submissions Spin"/>
        </authorList>
    </citation>
    <scope>NUCLEOTIDE SEQUENCE [LARGE SCALE GENOMIC DNA]</scope>
    <source>
        <strain evidence="3">DSM 44814</strain>
    </source>
</reference>
<feature type="transmembrane region" description="Helical" evidence="1">
    <location>
        <begin position="51"/>
        <end position="75"/>
    </location>
</feature>
<evidence type="ECO:0000313" key="3">
    <source>
        <dbReference type="Proteomes" id="UP000199696"/>
    </source>
</evidence>
<feature type="transmembrane region" description="Helical" evidence="1">
    <location>
        <begin position="96"/>
        <end position="123"/>
    </location>
</feature>
<feature type="transmembrane region" description="Helical" evidence="1">
    <location>
        <begin position="143"/>
        <end position="164"/>
    </location>
</feature>